<keyword evidence="4" id="KW-1185">Reference proteome</keyword>
<sequence length="856" mass="90687">MIEEDDILPKRETIKNRHRWLRRTLASTVVTTSAVALVAVLGVPSALAYNSVQVTSGDSWNVNDAATPGIDTGSIKSTTSNALMGYGGIRINLAKSKSPLNGILLRGFGTTFDGRNTFTSDRPVKLDGIAVQRELVINAGKSYGRFFDTFTNTTRQRQSVDVAFGGQLGYNTGSNQSAIAATSTGDQKISPADGWAEWYTPTTGPASASFNGPSATTIGTPGYAKGLNRVGNFLRSPFRNPLPATGDEANHPAFVNRLELAPGQSLSVLHFVVTGLSETRALNSGAAIPAAGSQVTAVAATASGLTRSPDLAGLSPAEICSLANYDVPALTAPGFKASECRILRNKPLKGAGQGAVTLPAVTTSSRYDVVGKTITQLLADMKAGRATAREITRAYLDRIAAYDQGPFGLHSVITVASSAMDQAKAADIARARGDKRPLLGIPILVKDIIDTKDMPTTGGSLVFDGYVPTEDAWQVAKLREAGAIILGKANLSEFANSGYYSESAYGQVWNAFDPSRSSIGSSGGSAVAVASSFAAAAMGTQTGDSLWGPSGAASLVSLRGTDGMESSHGTMPLTVVQDYVGFISRSVQDEALLLNAAARGNPNDPLDDVADGHRPANWTTYLKADALKGKVIGVPESAFNDPFGTTETSDALRAEFAHFRQAGATVRTISNAPPAPPRTYTGDTNYEGWRQWIADHPDSPYSDPLQIMRSPLRLPYNRSTGPYTGSGPMSAQDIANMQAWRAGYRQSLENWMDQQGVDAVLYPTELSDIHLNDSTGNSFGRLDPQSSASGVPTVIFPAGVNEHDQPVGLQLQGKAFQDPQLMGMAYAFELFARGHVQPTVTPPLKYDPRSRHELNK</sequence>
<dbReference type="InterPro" id="IPR036928">
    <property type="entry name" value="AS_sf"/>
</dbReference>
<protein>
    <submittedName>
        <fullName evidence="3">Amidase family protein</fullName>
    </submittedName>
</protein>
<organism evidence="3 4">
    <name type="scientific">Streptomyces phaeochromogenes</name>
    <dbReference type="NCBI Taxonomy" id="1923"/>
    <lineage>
        <taxon>Bacteria</taxon>
        <taxon>Bacillati</taxon>
        <taxon>Actinomycetota</taxon>
        <taxon>Actinomycetes</taxon>
        <taxon>Kitasatosporales</taxon>
        <taxon>Streptomycetaceae</taxon>
        <taxon>Streptomyces</taxon>
        <taxon>Streptomyces phaeochromogenes group</taxon>
    </lineage>
</organism>
<gene>
    <name evidence="3" type="ORF">OHB35_44540</name>
</gene>
<dbReference type="PANTHER" id="PTHR42678:SF34">
    <property type="entry name" value="OS04G0183300 PROTEIN"/>
    <property type="match status" value="1"/>
</dbReference>
<dbReference type="SUPFAM" id="SSF75304">
    <property type="entry name" value="Amidase signature (AS) enzymes"/>
    <property type="match status" value="1"/>
</dbReference>
<evidence type="ECO:0000313" key="4">
    <source>
        <dbReference type="Proteomes" id="UP001340816"/>
    </source>
</evidence>
<feature type="transmembrane region" description="Helical" evidence="1">
    <location>
        <begin position="25"/>
        <end position="49"/>
    </location>
</feature>
<dbReference type="RefSeq" id="WP_326761675.1">
    <property type="nucleotide sequence ID" value="NZ_CP109135.1"/>
</dbReference>
<proteinExistence type="predicted"/>
<dbReference type="Proteomes" id="UP001340816">
    <property type="component" value="Chromosome"/>
</dbReference>
<feature type="domain" description="Amidase" evidence="2">
    <location>
        <begin position="390"/>
        <end position="821"/>
    </location>
</feature>
<keyword evidence="1" id="KW-0472">Membrane</keyword>
<evidence type="ECO:0000256" key="1">
    <source>
        <dbReference type="SAM" id="Phobius"/>
    </source>
</evidence>
<dbReference type="Gene3D" id="3.90.1300.10">
    <property type="entry name" value="Amidase signature (AS) domain"/>
    <property type="match status" value="1"/>
</dbReference>
<keyword evidence="1" id="KW-1133">Transmembrane helix</keyword>
<keyword evidence="1" id="KW-0812">Transmembrane</keyword>
<dbReference type="InterPro" id="IPR023631">
    <property type="entry name" value="Amidase_dom"/>
</dbReference>
<dbReference type="PANTHER" id="PTHR42678">
    <property type="entry name" value="AMIDASE"/>
    <property type="match status" value="1"/>
</dbReference>
<evidence type="ECO:0000259" key="2">
    <source>
        <dbReference type="Pfam" id="PF01425"/>
    </source>
</evidence>
<dbReference type="EMBL" id="CP109135">
    <property type="protein sequence ID" value="WSD19738.1"/>
    <property type="molecule type" value="Genomic_DNA"/>
</dbReference>
<accession>A0ABZ1HMA3</accession>
<name>A0ABZ1HMA3_STRPH</name>
<evidence type="ECO:0000313" key="3">
    <source>
        <dbReference type="EMBL" id="WSD19738.1"/>
    </source>
</evidence>
<reference evidence="3 4" key="1">
    <citation type="submission" date="2022-10" db="EMBL/GenBank/DDBJ databases">
        <title>The complete genomes of actinobacterial strains from the NBC collection.</title>
        <authorList>
            <person name="Joergensen T.S."/>
            <person name="Alvarez Arevalo M."/>
            <person name="Sterndorff E.B."/>
            <person name="Faurdal D."/>
            <person name="Vuksanovic O."/>
            <person name="Mourched A.-S."/>
            <person name="Charusanti P."/>
            <person name="Shaw S."/>
            <person name="Blin K."/>
            <person name="Weber T."/>
        </authorList>
    </citation>
    <scope>NUCLEOTIDE SEQUENCE [LARGE SCALE GENOMIC DNA]</scope>
    <source>
        <strain evidence="3 4">NBC 01752</strain>
    </source>
</reference>
<dbReference type="Pfam" id="PF01425">
    <property type="entry name" value="Amidase"/>
    <property type="match status" value="1"/>
</dbReference>